<dbReference type="EMBL" id="JAOYOD010000001">
    <property type="protein sequence ID" value="MCV9386470.1"/>
    <property type="molecule type" value="Genomic_DNA"/>
</dbReference>
<comment type="caution">
    <text evidence="3">The sequence shown here is derived from an EMBL/GenBank/DDBJ whole genome shotgun (WGS) entry which is preliminary data.</text>
</comment>
<proteinExistence type="predicted"/>
<evidence type="ECO:0000259" key="2">
    <source>
        <dbReference type="Pfam" id="PF14238"/>
    </source>
</evidence>
<feature type="transmembrane region" description="Helical" evidence="1">
    <location>
        <begin position="6"/>
        <end position="26"/>
    </location>
</feature>
<evidence type="ECO:0000313" key="4">
    <source>
        <dbReference type="Proteomes" id="UP001300692"/>
    </source>
</evidence>
<dbReference type="Pfam" id="PF14238">
    <property type="entry name" value="DUF4340"/>
    <property type="match status" value="1"/>
</dbReference>
<dbReference type="Proteomes" id="UP001300692">
    <property type="component" value="Unassembled WGS sequence"/>
</dbReference>
<gene>
    <name evidence="3" type="ORF">N7U62_07335</name>
</gene>
<feature type="domain" description="DUF4340" evidence="2">
    <location>
        <begin position="71"/>
        <end position="238"/>
    </location>
</feature>
<evidence type="ECO:0000313" key="3">
    <source>
        <dbReference type="EMBL" id="MCV9386470.1"/>
    </source>
</evidence>
<organism evidence="3 4">
    <name type="scientific">Reichenbachiella ulvae</name>
    <dbReference type="NCBI Taxonomy" id="2980104"/>
    <lineage>
        <taxon>Bacteria</taxon>
        <taxon>Pseudomonadati</taxon>
        <taxon>Bacteroidota</taxon>
        <taxon>Cytophagia</taxon>
        <taxon>Cytophagales</taxon>
        <taxon>Reichenbachiellaceae</taxon>
        <taxon>Reichenbachiella</taxon>
    </lineage>
</organism>
<keyword evidence="1" id="KW-0812">Transmembrane</keyword>
<protein>
    <submittedName>
        <fullName evidence="3">DUF4340 domain-containing protein</fullName>
    </submittedName>
</protein>
<keyword evidence="1" id="KW-1133">Transmembrane helix</keyword>
<reference evidence="3 4" key="1">
    <citation type="submission" date="2022-10" db="EMBL/GenBank/DDBJ databases">
        <title>Comparative genomics and taxonomic characterization of three novel marine species of genus Reichenbachiella exhibiting antioxidant and polysaccharide degradation activities.</title>
        <authorList>
            <person name="Muhammad N."/>
            <person name="Lee Y.-J."/>
            <person name="Ko J."/>
            <person name="Kim S.-G."/>
        </authorList>
    </citation>
    <scope>NUCLEOTIDE SEQUENCE [LARGE SCALE GENOMIC DNA]</scope>
    <source>
        <strain evidence="3 4">ABR2-5</strain>
    </source>
</reference>
<keyword evidence="4" id="KW-1185">Reference proteome</keyword>
<accession>A0ABT3CRY4</accession>
<name>A0ABT3CRY4_9BACT</name>
<sequence length="300" mass="33306">MKINNITLIGILVALVGVYFLVEYTGDKSRSDSMRSELVELNVEAVTGLEVEAPNSSVSVKKEGEDWSVSLPDGKTVPAVASSVENAINALNTIKPSRLASKKEEKWKDYQVDSAGTRVKVYQGDEVALDIILGRFAMEGQRSYSTFVRLAEDTEVYNVKDFMAFSVPSDASAYRDKSLAKVNKDSLAQVSVSYPADSSFVLTQADGRWLIEGQEADSAAVSKYLQSFRNVSSSKFYNEEVSGTPEAVLKLENNDGSIITIDAYWRDEKWIIHSSENETGWFEDEKLFERIFKGPSELRG</sequence>
<evidence type="ECO:0000256" key="1">
    <source>
        <dbReference type="SAM" id="Phobius"/>
    </source>
</evidence>
<dbReference type="RefSeq" id="WP_264137262.1">
    <property type="nucleotide sequence ID" value="NZ_JAOYOD010000001.1"/>
</dbReference>
<dbReference type="InterPro" id="IPR025641">
    <property type="entry name" value="DUF4340"/>
</dbReference>
<keyword evidence="1" id="KW-0472">Membrane</keyword>